<evidence type="ECO:0000313" key="3">
    <source>
        <dbReference type="Proteomes" id="UP001278766"/>
    </source>
</evidence>
<dbReference type="RefSeq" id="XP_062654416.1">
    <property type="nucleotide sequence ID" value="XM_062804818.1"/>
</dbReference>
<reference evidence="2" key="1">
    <citation type="journal article" date="2023" name="Mol. Phylogenet. Evol.">
        <title>Genome-scale phylogeny and comparative genomics of the fungal order Sordariales.</title>
        <authorList>
            <person name="Hensen N."/>
            <person name="Bonometti L."/>
            <person name="Westerberg I."/>
            <person name="Brannstrom I.O."/>
            <person name="Guillou S."/>
            <person name="Cros-Aarteil S."/>
            <person name="Calhoun S."/>
            <person name="Haridas S."/>
            <person name="Kuo A."/>
            <person name="Mondo S."/>
            <person name="Pangilinan J."/>
            <person name="Riley R."/>
            <person name="LaButti K."/>
            <person name="Andreopoulos B."/>
            <person name="Lipzen A."/>
            <person name="Chen C."/>
            <person name="Yan M."/>
            <person name="Daum C."/>
            <person name="Ng V."/>
            <person name="Clum A."/>
            <person name="Steindorff A."/>
            <person name="Ohm R.A."/>
            <person name="Martin F."/>
            <person name="Silar P."/>
            <person name="Natvig D.O."/>
            <person name="Lalanne C."/>
            <person name="Gautier V."/>
            <person name="Ament-Velasquez S.L."/>
            <person name="Kruys A."/>
            <person name="Hutchinson M.I."/>
            <person name="Powell A.J."/>
            <person name="Barry K."/>
            <person name="Miller A.N."/>
            <person name="Grigoriev I.V."/>
            <person name="Debuchy R."/>
            <person name="Gladieux P."/>
            <person name="Hiltunen Thoren M."/>
            <person name="Johannesson H."/>
        </authorList>
    </citation>
    <scope>NUCLEOTIDE SEQUENCE</scope>
    <source>
        <strain evidence="2">CBS 168.71</strain>
    </source>
</reference>
<sequence>MAIPHLSSISHGVASCLTSLQDYYRGFTAVITPVTYCGFCLFPLLSGARQCDGFVDKWRQRPEKMPSRTRFPLKCIQASGSRGCVVCDVISRTLRRHCKRAVVFLEWHASHRYLELCEKDSEDARETFTGSSVFRLFFYPTEATSPGAFLRSNPYTSESPNAEGRVDAEACTRSLNFWMKDCSESHDACNRARTPSPPLLPTRVIKIIDKGGLHPAVHLMESGGSRGEYLCLSHCWGQLRPDCITTRETYQRNKTEIPWSSLPQTFLDAISITKLLGKDLLWIDSICIIQDDDEDWRAEAAKMYAVYEGSFLTLMATMAKDGRGGLLRPESPCAPTRIDHASWPGHGIFLHEQQTMHGLGWGDFRVGGEPDYNLHPLLGRAWVFQERYLSRCTAHFTSRGILYECDQGQVSDWSFRGLPGSLHHSLRSPARPANAQGFAAEWAKITSAYSKLKLTKLTDRLPALAGVARQLKSHAAASSGYRPGRYLAGLWEDTFPWDIMWSTSCCGSFSNDVVTPSEDYIAPTWSWASFPADTTSYSRQKCDLSVRSIQIKLKGPDEFGQVSFLAVQVLARLVPAYLWPEAMMVDGVIEDIEHPYRLDTGFGSCSFYPDYNARWGEDHVFENETPVACIPAYLDGALDGFLVLMSLDGFPDTFFRIGVTASLGHSMPQDQKARWKEFLDKKEEVEITLV</sequence>
<dbReference type="Pfam" id="PF06985">
    <property type="entry name" value="HET"/>
    <property type="match status" value="1"/>
</dbReference>
<dbReference type="Proteomes" id="UP001278766">
    <property type="component" value="Unassembled WGS sequence"/>
</dbReference>
<feature type="domain" description="Heterokaryon incompatibility" evidence="1">
    <location>
        <begin position="229"/>
        <end position="386"/>
    </location>
</feature>
<proteinExistence type="predicted"/>
<accession>A0AAE0H6K6</accession>
<gene>
    <name evidence="2" type="ORF">B0H64DRAFT_410902</name>
</gene>
<dbReference type="InterPro" id="IPR010730">
    <property type="entry name" value="HET"/>
</dbReference>
<keyword evidence="3" id="KW-1185">Reference proteome</keyword>
<evidence type="ECO:0000313" key="2">
    <source>
        <dbReference type="EMBL" id="KAK3290902.1"/>
    </source>
</evidence>
<dbReference type="PANTHER" id="PTHR33112">
    <property type="entry name" value="DOMAIN PROTEIN, PUTATIVE-RELATED"/>
    <property type="match status" value="1"/>
</dbReference>
<evidence type="ECO:0000259" key="1">
    <source>
        <dbReference type="Pfam" id="PF06985"/>
    </source>
</evidence>
<reference evidence="2" key="2">
    <citation type="submission" date="2023-06" db="EMBL/GenBank/DDBJ databases">
        <authorList>
            <consortium name="Lawrence Berkeley National Laboratory"/>
            <person name="Haridas S."/>
            <person name="Hensen N."/>
            <person name="Bonometti L."/>
            <person name="Westerberg I."/>
            <person name="Brannstrom I.O."/>
            <person name="Guillou S."/>
            <person name="Cros-Aarteil S."/>
            <person name="Calhoun S."/>
            <person name="Kuo A."/>
            <person name="Mondo S."/>
            <person name="Pangilinan J."/>
            <person name="Riley R."/>
            <person name="Labutti K."/>
            <person name="Andreopoulos B."/>
            <person name="Lipzen A."/>
            <person name="Chen C."/>
            <person name="Yanf M."/>
            <person name="Daum C."/>
            <person name="Ng V."/>
            <person name="Clum A."/>
            <person name="Steindorff A."/>
            <person name="Ohm R."/>
            <person name="Martin F."/>
            <person name="Silar P."/>
            <person name="Natvig D."/>
            <person name="Lalanne C."/>
            <person name="Gautier V."/>
            <person name="Ament-Velasquez S.L."/>
            <person name="Kruys A."/>
            <person name="Hutchinson M.I."/>
            <person name="Powell A.J."/>
            <person name="Barry K."/>
            <person name="Miller A.N."/>
            <person name="Grigoriev I.V."/>
            <person name="Debuchy R."/>
            <person name="Gladieux P."/>
            <person name="Thoren M.H."/>
            <person name="Johannesson H."/>
        </authorList>
    </citation>
    <scope>NUCLEOTIDE SEQUENCE</scope>
    <source>
        <strain evidence="2">CBS 168.71</strain>
    </source>
</reference>
<dbReference type="EMBL" id="JAUEPN010000011">
    <property type="protein sequence ID" value="KAK3290902.1"/>
    <property type="molecule type" value="Genomic_DNA"/>
</dbReference>
<organism evidence="2 3">
    <name type="scientific">Chaetomium fimeti</name>
    <dbReference type="NCBI Taxonomy" id="1854472"/>
    <lineage>
        <taxon>Eukaryota</taxon>
        <taxon>Fungi</taxon>
        <taxon>Dikarya</taxon>
        <taxon>Ascomycota</taxon>
        <taxon>Pezizomycotina</taxon>
        <taxon>Sordariomycetes</taxon>
        <taxon>Sordariomycetidae</taxon>
        <taxon>Sordariales</taxon>
        <taxon>Chaetomiaceae</taxon>
        <taxon>Chaetomium</taxon>
    </lineage>
</organism>
<dbReference type="GeneID" id="87841766"/>
<dbReference type="AlphaFoldDB" id="A0AAE0H6K6"/>
<dbReference type="PANTHER" id="PTHR33112:SF9">
    <property type="entry name" value="HETEROKARYON INCOMPATIBILITY DOMAIN-CONTAINING PROTEIN"/>
    <property type="match status" value="1"/>
</dbReference>
<protein>
    <submittedName>
        <fullName evidence="2">Heterokaryon incompatibility protein-domain-containing protein</fullName>
    </submittedName>
</protein>
<comment type="caution">
    <text evidence="2">The sequence shown here is derived from an EMBL/GenBank/DDBJ whole genome shotgun (WGS) entry which is preliminary data.</text>
</comment>
<name>A0AAE0H6K6_9PEZI</name>